<feature type="chain" id="PRO_5041246313" evidence="2">
    <location>
        <begin position="27"/>
        <end position="80"/>
    </location>
</feature>
<dbReference type="EMBL" id="CP097355">
    <property type="protein sequence ID" value="UYV26835.1"/>
    <property type="molecule type" value="Genomic_DNA"/>
</dbReference>
<dbReference type="Proteomes" id="UP001163036">
    <property type="component" value="Chromosome 1"/>
</dbReference>
<accession>A0AA46UJQ0</accession>
<dbReference type="AlphaFoldDB" id="A0AA46UJQ0"/>
<evidence type="ECO:0000313" key="4">
    <source>
        <dbReference type="Proteomes" id="UP001163036"/>
    </source>
</evidence>
<feature type="signal peptide" evidence="2">
    <location>
        <begin position="1"/>
        <end position="26"/>
    </location>
</feature>
<proteinExistence type="predicted"/>
<evidence type="ECO:0000256" key="1">
    <source>
        <dbReference type="SAM" id="Phobius"/>
    </source>
</evidence>
<reference evidence="3" key="1">
    <citation type="submission" date="2022-05" db="EMBL/GenBank/DDBJ databases">
        <title>Megaplasmid of Vibrio parahaemolyticus.</title>
        <authorList>
            <person name="Strauch E."/>
            <person name="Borowiak M."/>
        </authorList>
    </citation>
    <scope>NUCLEOTIDE SEQUENCE</scope>
    <source>
        <strain evidence="3">16-VB00198</strain>
    </source>
</reference>
<feature type="transmembrane region" description="Helical" evidence="1">
    <location>
        <begin position="50"/>
        <end position="74"/>
    </location>
</feature>
<evidence type="ECO:0000256" key="2">
    <source>
        <dbReference type="SAM" id="SignalP"/>
    </source>
</evidence>
<organism evidence="3 4">
    <name type="scientific">Vibrio parahaemolyticus</name>
    <dbReference type="NCBI Taxonomy" id="670"/>
    <lineage>
        <taxon>Bacteria</taxon>
        <taxon>Pseudomonadati</taxon>
        <taxon>Pseudomonadota</taxon>
        <taxon>Gammaproteobacteria</taxon>
        <taxon>Vibrionales</taxon>
        <taxon>Vibrionaceae</taxon>
        <taxon>Vibrio</taxon>
    </lineage>
</organism>
<keyword evidence="1" id="KW-1133">Transmembrane helix</keyword>
<protein>
    <submittedName>
        <fullName evidence="3">Uncharacterized protein</fullName>
    </submittedName>
</protein>
<sequence length="80" mass="8046">MNIPKNKRLQAALAITAAMASTSSFAAVDANVQAGLDQLVATGGELSQAGLTAIIALGVVSVGIAVVIGILRWVKRSATN</sequence>
<keyword evidence="1" id="KW-0812">Transmembrane</keyword>
<dbReference type="RefSeq" id="WP_264400142.1">
    <property type="nucleotide sequence ID" value="NZ_CP097355.1"/>
</dbReference>
<keyword evidence="1" id="KW-0472">Membrane</keyword>
<name>A0AA46UJQ0_VIBPH</name>
<keyword evidence="2" id="KW-0732">Signal</keyword>
<gene>
    <name evidence="3" type="ORF">M5598_02220</name>
</gene>
<evidence type="ECO:0000313" key="3">
    <source>
        <dbReference type="EMBL" id="UYV26835.1"/>
    </source>
</evidence>